<sequence>MVGRLGIVGVMLVASIMISYHDCGASIAHHHADNELGEFVGKFDRKPMPDDDHIQTDNRDPVATHRHAYDESGHWLDEHDLDLIFGRSESTEPTRSSGRHQIDTESSEWGYVRPNSLTTDHQHTSFTADNFAPDKKKVTAESRGPPRKKQKKPTKDYEMIAGRRKRDGLRTARYELFMRIFAGHPLGRSDPFDVSMVELRTFGWISSLKYPIESQQAKLAGMTKILLASKIWQRLRNVDHEEGVPALIRRLIESGEVSKQDALERARALLWELCVRQIDFLVAFTAPQSEAISRNHQGRSDGLRIQEHNNLLSWFLGELELTNNDPVTTAIAHEAGGSHELSSLQLLIINHLKVDLEVKGVTQATWTTKPIKKRLVEPQLVTVQKAKRTQVAINLLGSYYKASNPKKWKTIFGHDTWFLNLFLYYKAYEHNANFSRTSDREPEWASLALFPWSSPAHDFKFYDDQLNQDQLDILLRLCYSLSHVKVASIDKHFVNL</sequence>
<dbReference type="Proteomes" id="UP000054564">
    <property type="component" value="Unassembled WGS sequence"/>
</dbReference>
<feature type="region of interest" description="Disordered" evidence="1">
    <location>
        <begin position="89"/>
        <end position="156"/>
    </location>
</feature>
<gene>
    <name evidence="3" type="ORF">PSTG_00464</name>
</gene>
<organism evidence="3 4">
    <name type="scientific">Puccinia striiformis f. sp. tritici PST-78</name>
    <dbReference type="NCBI Taxonomy" id="1165861"/>
    <lineage>
        <taxon>Eukaryota</taxon>
        <taxon>Fungi</taxon>
        <taxon>Dikarya</taxon>
        <taxon>Basidiomycota</taxon>
        <taxon>Pucciniomycotina</taxon>
        <taxon>Pucciniomycetes</taxon>
        <taxon>Pucciniales</taxon>
        <taxon>Pucciniaceae</taxon>
        <taxon>Puccinia</taxon>
    </lineage>
</organism>
<evidence type="ECO:0000313" key="3">
    <source>
        <dbReference type="EMBL" id="KNF06590.1"/>
    </source>
</evidence>
<keyword evidence="4" id="KW-1185">Reference proteome</keyword>
<evidence type="ECO:0000256" key="1">
    <source>
        <dbReference type="SAM" id="MobiDB-lite"/>
    </source>
</evidence>
<feature type="compositionally biased region" description="Polar residues" evidence="1">
    <location>
        <begin position="115"/>
        <end position="128"/>
    </location>
</feature>
<comment type="caution">
    <text evidence="3">The sequence shown here is derived from an EMBL/GenBank/DDBJ whole genome shotgun (WGS) entry which is preliminary data.</text>
</comment>
<reference evidence="4" key="1">
    <citation type="submission" date="2014-03" db="EMBL/GenBank/DDBJ databases">
        <title>The Genome Sequence of Puccinia striiformis f. sp. tritici PST-78.</title>
        <authorList>
            <consortium name="The Broad Institute Genome Sequencing Platform"/>
            <person name="Cuomo C."/>
            <person name="Hulbert S."/>
            <person name="Chen X."/>
            <person name="Walker B."/>
            <person name="Young S.K."/>
            <person name="Zeng Q."/>
            <person name="Gargeya S."/>
            <person name="Fitzgerald M."/>
            <person name="Haas B."/>
            <person name="Abouelleil A."/>
            <person name="Alvarado L."/>
            <person name="Arachchi H.M."/>
            <person name="Berlin A.M."/>
            <person name="Chapman S.B."/>
            <person name="Goldberg J."/>
            <person name="Griggs A."/>
            <person name="Gujja S."/>
            <person name="Hansen M."/>
            <person name="Howarth C."/>
            <person name="Imamovic A."/>
            <person name="Larimer J."/>
            <person name="McCowan C."/>
            <person name="Montmayeur A."/>
            <person name="Murphy C."/>
            <person name="Neiman D."/>
            <person name="Pearson M."/>
            <person name="Priest M."/>
            <person name="Roberts A."/>
            <person name="Saif S."/>
            <person name="Shea T."/>
            <person name="Sisk P."/>
            <person name="Sykes S."/>
            <person name="Wortman J."/>
            <person name="Nusbaum C."/>
            <person name="Birren B."/>
        </authorList>
    </citation>
    <scope>NUCLEOTIDE SEQUENCE [LARGE SCALE GENOMIC DNA]</scope>
    <source>
        <strain evidence="4">race PST-78</strain>
    </source>
</reference>
<protein>
    <submittedName>
        <fullName evidence="3">Uncharacterized protein</fullName>
    </submittedName>
</protein>
<dbReference type="EMBL" id="AJIL01000003">
    <property type="protein sequence ID" value="KNF06590.1"/>
    <property type="molecule type" value="Genomic_DNA"/>
</dbReference>
<feature type="signal peptide" evidence="2">
    <location>
        <begin position="1"/>
        <end position="25"/>
    </location>
</feature>
<dbReference type="AlphaFoldDB" id="A0A0L0W5Q6"/>
<dbReference type="OrthoDB" id="2508374at2759"/>
<proteinExistence type="predicted"/>
<feature type="chain" id="PRO_5005550960" evidence="2">
    <location>
        <begin position="26"/>
        <end position="496"/>
    </location>
</feature>
<name>A0A0L0W5Q6_9BASI</name>
<evidence type="ECO:0000313" key="4">
    <source>
        <dbReference type="Proteomes" id="UP000054564"/>
    </source>
</evidence>
<evidence type="ECO:0000256" key="2">
    <source>
        <dbReference type="SAM" id="SignalP"/>
    </source>
</evidence>
<keyword evidence="2" id="KW-0732">Signal</keyword>
<accession>A0A0L0W5Q6</accession>